<dbReference type="PANTHER" id="PTHR19328">
    <property type="entry name" value="HEDGEHOG-INTERACTING PROTEIN"/>
    <property type="match status" value="1"/>
</dbReference>
<dbReference type="SUPFAM" id="SSF50952">
    <property type="entry name" value="Soluble quinoprotein glucose dehydrogenase"/>
    <property type="match status" value="1"/>
</dbReference>
<evidence type="ECO:0000259" key="3">
    <source>
        <dbReference type="Pfam" id="PF07995"/>
    </source>
</evidence>
<evidence type="ECO:0000313" key="4">
    <source>
        <dbReference type="EMBL" id="RZU64094.1"/>
    </source>
</evidence>
<evidence type="ECO:0000313" key="5">
    <source>
        <dbReference type="Proteomes" id="UP000291483"/>
    </source>
</evidence>
<evidence type="ECO:0000256" key="2">
    <source>
        <dbReference type="SAM" id="SignalP"/>
    </source>
</evidence>
<accession>A0A4Q8AI97</accession>
<feature type="signal peptide" evidence="2">
    <location>
        <begin position="1"/>
        <end position="24"/>
    </location>
</feature>
<organism evidence="4 5">
    <name type="scientific">Microterricola gilva</name>
    <dbReference type="NCBI Taxonomy" id="393267"/>
    <lineage>
        <taxon>Bacteria</taxon>
        <taxon>Bacillati</taxon>
        <taxon>Actinomycetota</taxon>
        <taxon>Actinomycetes</taxon>
        <taxon>Micrococcales</taxon>
        <taxon>Microbacteriaceae</taxon>
        <taxon>Microterricola</taxon>
    </lineage>
</organism>
<dbReference type="InterPro" id="IPR012938">
    <property type="entry name" value="Glc/Sorbosone_DH"/>
</dbReference>
<feature type="compositionally biased region" description="Pro residues" evidence="1">
    <location>
        <begin position="34"/>
        <end position="45"/>
    </location>
</feature>
<dbReference type="PANTHER" id="PTHR19328:SF13">
    <property type="entry name" value="HIPL1 PROTEIN"/>
    <property type="match status" value="1"/>
</dbReference>
<dbReference type="Proteomes" id="UP000291483">
    <property type="component" value="Unassembled WGS sequence"/>
</dbReference>
<proteinExistence type="predicted"/>
<protein>
    <submittedName>
        <fullName evidence="4">Glucose/arabinose dehydrogenase</fullName>
    </submittedName>
</protein>
<evidence type="ECO:0000256" key="1">
    <source>
        <dbReference type="SAM" id="MobiDB-lite"/>
    </source>
</evidence>
<dbReference type="Pfam" id="PF07995">
    <property type="entry name" value="GSDH"/>
    <property type="match status" value="1"/>
</dbReference>
<dbReference type="Gene3D" id="2.120.10.30">
    <property type="entry name" value="TolB, C-terminal domain"/>
    <property type="match status" value="1"/>
</dbReference>
<name>A0A4Q8AI97_9MICO</name>
<keyword evidence="5" id="KW-1185">Reference proteome</keyword>
<dbReference type="PROSITE" id="PS51257">
    <property type="entry name" value="PROKAR_LIPOPROTEIN"/>
    <property type="match status" value="1"/>
</dbReference>
<dbReference type="RefSeq" id="WP_130504667.1">
    <property type="nucleotide sequence ID" value="NZ_SHLC01000001.1"/>
</dbReference>
<dbReference type="AlphaFoldDB" id="A0A4Q8AI97"/>
<dbReference type="OrthoDB" id="9770043at2"/>
<gene>
    <name evidence="4" type="ORF">EV379_0388</name>
</gene>
<reference evidence="4 5" key="1">
    <citation type="submission" date="2019-02" db="EMBL/GenBank/DDBJ databases">
        <title>Sequencing the genomes of 1000 actinobacteria strains.</title>
        <authorList>
            <person name="Klenk H.-P."/>
        </authorList>
    </citation>
    <scope>NUCLEOTIDE SEQUENCE [LARGE SCALE GENOMIC DNA]</scope>
    <source>
        <strain evidence="4 5">DSM 18319</strain>
    </source>
</reference>
<sequence>MHGRGRQGLVAALGALVLSVAALTGCTATVPERAPSPAPSSPAPRPTASAPASAQPVLVPVQPSGEPGAVAGGLDAPWSILRMTAAGVGAAGDAASGAEPAVTTADGTVIPDGTTLLSERDTGDILELLGDGSTRVVGTVDGVAHGGEGGLLGLAARSVGAALAPGAGAGTATQPPAASGTWVYAYFTSDSDNRIVRMPLQGAAGALALGAAEPVASGIPRASNHDGGRIAFGPDGMLYATAGDAGDSANAQNVDSLGGKILRMTPSGTVPDGNPFGTLVWSIGHRNPQGIGWDSRGRLWASEFGQNTWDELNLITPGANYGWPVVEGAAGDPSFVDPVLQWSTSDASPSGLAVISDTVFIAALRGERIWRWVPDAGQAPTALFTGEFGRIRDVAAGPDGTLWFLSNNTDGRGDPAVGDDRLWQVALVPAGG</sequence>
<feature type="region of interest" description="Disordered" evidence="1">
    <location>
        <begin position="31"/>
        <end position="64"/>
    </location>
</feature>
<dbReference type="InterPro" id="IPR011041">
    <property type="entry name" value="Quinoprot_gluc/sorb_DH_b-prop"/>
</dbReference>
<dbReference type="InterPro" id="IPR011042">
    <property type="entry name" value="6-blade_b-propeller_TolB-like"/>
</dbReference>
<feature type="domain" description="Glucose/Sorbosone dehydrogenase" evidence="3">
    <location>
        <begin position="172"/>
        <end position="412"/>
    </location>
</feature>
<keyword evidence="2" id="KW-0732">Signal</keyword>
<dbReference type="EMBL" id="SHLC01000001">
    <property type="protein sequence ID" value="RZU64094.1"/>
    <property type="molecule type" value="Genomic_DNA"/>
</dbReference>
<comment type="caution">
    <text evidence="4">The sequence shown here is derived from an EMBL/GenBank/DDBJ whole genome shotgun (WGS) entry which is preliminary data.</text>
</comment>
<feature type="chain" id="PRO_5039619138" evidence="2">
    <location>
        <begin position="25"/>
        <end position="432"/>
    </location>
</feature>